<feature type="compositionally biased region" description="Low complexity" evidence="1">
    <location>
        <begin position="115"/>
        <end position="170"/>
    </location>
</feature>
<evidence type="ECO:0000313" key="3">
    <source>
        <dbReference type="EMBL" id="CAJ0594719.1"/>
    </source>
</evidence>
<evidence type="ECO:0000256" key="2">
    <source>
        <dbReference type="SAM" id="SignalP"/>
    </source>
</evidence>
<reference evidence="3" key="1">
    <citation type="submission" date="2023-07" db="EMBL/GenBank/DDBJ databases">
        <authorList>
            <consortium name="CYATHOMIX"/>
        </authorList>
    </citation>
    <scope>NUCLEOTIDE SEQUENCE</scope>
    <source>
        <strain evidence="3">N/A</strain>
    </source>
</reference>
<protein>
    <submittedName>
        <fullName evidence="3">Uncharacterized protein</fullName>
    </submittedName>
</protein>
<dbReference type="Proteomes" id="UP001176961">
    <property type="component" value="Unassembled WGS sequence"/>
</dbReference>
<gene>
    <name evidence="3" type="ORF">CYNAS_LOCUS6702</name>
</gene>
<feature type="chain" id="PRO_5041288411" evidence="2">
    <location>
        <begin position="19"/>
        <end position="203"/>
    </location>
</feature>
<evidence type="ECO:0000256" key="1">
    <source>
        <dbReference type="SAM" id="MobiDB-lite"/>
    </source>
</evidence>
<accession>A0AA36GMF3</accession>
<feature type="signal peptide" evidence="2">
    <location>
        <begin position="1"/>
        <end position="18"/>
    </location>
</feature>
<sequence length="203" mass="21716">MTLWITCLSAFFHTTTFAADAPMCIRYKGSDLYEKYETRRRQSFGFMFDWNKHNLDPYLCTAEYIQIVYTTYDLSTAKVATTTTPSLNATKSPAFKFSTTTDTRALTATMASTSLDSSSSAASSSPTIANVTGQPTTMAGTTATSASTGNTTHSTTSNFSTSEKSTSTESMALLPSTTSHGEANTTASSTTTGKDLSTMRTQG</sequence>
<name>A0AA36GMF3_CYLNA</name>
<organism evidence="3 4">
    <name type="scientific">Cylicocyclus nassatus</name>
    <name type="common">Nematode worm</name>
    <dbReference type="NCBI Taxonomy" id="53992"/>
    <lineage>
        <taxon>Eukaryota</taxon>
        <taxon>Metazoa</taxon>
        <taxon>Ecdysozoa</taxon>
        <taxon>Nematoda</taxon>
        <taxon>Chromadorea</taxon>
        <taxon>Rhabditida</taxon>
        <taxon>Rhabditina</taxon>
        <taxon>Rhabditomorpha</taxon>
        <taxon>Strongyloidea</taxon>
        <taxon>Strongylidae</taxon>
        <taxon>Cylicocyclus</taxon>
    </lineage>
</organism>
<keyword evidence="4" id="KW-1185">Reference proteome</keyword>
<dbReference type="EMBL" id="CATQJL010000112">
    <property type="protein sequence ID" value="CAJ0594719.1"/>
    <property type="molecule type" value="Genomic_DNA"/>
</dbReference>
<feature type="region of interest" description="Disordered" evidence="1">
    <location>
        <begin position="115"/>
        <end position="203"/>
    </location>
</feature>
<dbReference type="AlphaFoldDB" id="A0AA36GMF3"/>
<comment type="caution">
    <text evidence="3">The sequence shown here is derived from an EMBL/GenBank/DDBJ whole genome shotgun (WGS) entry which is preliminary data.</text>
</comment>
<feature type="compositionally biased region" description="Polar residues" evidence="1">
    <location>
        <begin position="175"/>
        <end position="203"/>
    </location>
</feature>
<proteinExistence type="predicted"/>
<keyword evidence="2" id="KW-0732">Signal</keyword>
<evidence type="ECO:0000313" key="4">
    <source>
        <dbReference type="Proteomes" id="UP001176961"/>
    </source>
</evidence>